<dbReference type="CDD" id="cd16432">
    <property type="entry name" value="CheB_Rec"/>
    <property type="match status" value="1"/>
</dbReference>
<evidence type="ECO:0000256" key="1">
    <source>
        <dbReference type="ARBA" id="ARBA00022490"/>
    </source>
</evidence>
<dbReference type="GO" id="GO:0006935">
    <property type="term" value="P:chemotaxis"/>
    <property type="evidence" value="ECO:0007669"/>
    <property type="project" value="UniProtKB-UniRule"/>
</dbReference>
<evidence type="ECO:0000259" key="10">
    <source>
        <dbReference type="PROSITE" id="PS50122"/>
    </source>
</evidence>
<dbReference type="InterPro" id="IPR000673">
    <property type="entry name" value="Sig_transdc_resp-reg_Me-estase"/>
</dbReference>
<dbReference type="AlphaFoldDB" id="A0AAJ0X8M4"/>
<comment type="function">
    <text evidence="5">Involved in chemotaxis. Part of a chemotaxis signal transduction system that modulates chemotaxis in response to various stimuli. Catalyzes the demethylation of specific methylglutamate residues introduced into the chemoreceptors (methyl-accepting chemotaxis proteins or MCP) by CheR. Also mediates the irreversible deamidation of specific glutamine residues to glutamic acid.</text>
</comment>
<keyword evidence="5 7" id="KW-0597">Phosphoprotein</keyword>
<dbReference type="HAMAP" id="MF_00099">
    <property type="entry name" value="CheB_chemtxs"/>
    <property type="match status" value="1"/>
</dbReference>
<keyword evidence="2 5" id="KW-0145">Chemotaxis</keyword>
<reference evidence="11" key="2">
    <citation type="journal article" date="2020" name="Microorganisms">
        <title>Osmotic Adaptation and Compatible Solute Biosynthesis of Phototrophic Bacteria as Revealed from Genome Analyses.</title>
        <authorList>
            <person name="Imhoff J.F."/>
            <person name="Rahn T."/>
            <person name="Kunzel S."/>
            <person name="Keller A."/>
            <person name="Neulinger S.C."/>
        </authorList>
    </citation>
    <scope>NUCLEOTIDE SEQUENCE</scope>
    <source>
        <strain evidence="11">DSM 11080</strain>
    </source>
</reference>
<feature type="active site" evidence="5 6">
    <location>
        <position position="214"/>
    </location>
</feature>
<dbReference type="Pfam" id="PF01339">
    <property type="entry name" value="CheB_methylest"/>
    <property type="match status" value="1"/>
</dbReference>
<evidence type="ECO:0000256" key="3">
    <source>
        <dbReference type="ARBA" id="ARBA00022801"/>
    </source>
</evidence>
<feature type="modified residue" description="4-aspartylphosphate" evidence="5 7">
    <location>
        <position position="74"/>
    </location>
</feature>
<dbReference type="GO" id="GO:0005737">
    <property type="term" value="C:cytoplasm"/>
    <property type="evidence" value="ECO:0007669"/>
    <property type="project" value="UniProtKB-SubCell"/>
</dbReference>
<dbReference type="GO" id="GO:0050568">
    <property type="term" value="F:protein-glutamine glutaminase activity"/>
    <property type="evidence" value="ECO:0007669"/>
    <property type="project" value="UniProtKB-UniRule"/>
</dbReference>
<dbReference type="InterPro" id="IPR008248">
    <property type="entry name" value="CheB-like"/>
</dbReference>
<protein>
    <recommendedName>
        <fullName evidence="5">Protein-glutamate methylesterase/protein-glutamine glutaminase</fullName>
        <ecNumber evidence="5">3.1.1.61</ecNumber>
        <ecNumber evidence="5">3.5.1.44</ecNumber>
    </recommendedName>
</protein>
<evidence type="ECO:0000313" key="11">
    <source>
        <dbReference type="EMBL" id="MBK1704029.1"/>
    </source>
</evidence>
<dbReference type="EC" id="3.1.1.61" evidence="5"/>
<dbReference type="PROSITE" id="PS50110">
    <property type="entry name" value="RESPONSE_REGULATORY"/>
    <property type="match status" value="1"/>
</dbReference>
<keyword evidence="3 5" id="KW-0378">Hydrolase</keyword>
<evidence type="ECO:0000313" key="12">
    <source>
        <dbReference type="Proteomes" id="UP001296776"/>
    </source>
</evidence>
<dbReference type="GO" id="GO:0008984">
    <property type="term" value="F:protein-glutamate methylesterase activity"/>
    <property type="evidence" value="ECO:0007669"/>
    <property type="project" value="UniProtKB-UniRule"/>
</dbReference>
<comment type="subcellular location">
    <subcellularLocation>
        <location evidence="5">Cytoplasm</location>
    </subcellularLocation>
</comment>
<gene>
    <name evidence="5" type="primary">cheB</name>
    <name evidence="11" type="ORF">CKO40_05580</name>
</gene>
<dbReference type="InterPro" id="IPR001789">
    <property type="entry name" value="Sig_transdc_resp-reg_receiver"/>
</dbReference>
<dbReference type="SMART" id="SM00448">
    <property type="entry name" value="REC"/>
    <property type="match status" value="1"/>
</dbReference>
<dbReference type="Gene3D" id="3.40.50.180">
    <property type="entry name" value="Methylesterase CheB, C-terminal domain"/>
    <property type="match status" value="1"/>
</dbReference>
<reference evidence="11" key="1">
    <citation type="submission" date="2017-08" db="EMBL/GenBank/DDBJ databases">
        <authorList>
            <person name="Imhoff J.F."/>
            <person name="Rahn T."/>
            <person name="Kuenzel S."/>
            <person name="Neulinger S.C."/>
        </authorList>
    </citation>
    <scope>NUCLEOTIDE SEQUENCE</scope>
    <source>
        <strain evidence="11">DSM 11080</strain>
    </source>
</reference>
<comment type="PTM">
    <text evidence="5">Phosphorylated by CheA. Phosphorylation of the N-terminal regulatory domain activates the methylesterase activity.</text>
</comment>
<dbReference type="Gene3D" id="3.40.50.2300">
    <property type="match status" value="1"/>
</dbReference>
<comment type="catalytic activity">
    <reaction evidence="5">
        <text>L-glutaminyl-[protein] + H2O = L-glutamyl-[protein] + NH4(+)</text>
        <dbReference type="Rhea" id="RHEA:16441"/>
        <dbReference type="Rhea" id="RHEA-COMP:10207"/>
        <dbReference type="Rhea" id="RHEA-COMP:10208"/>
        <dbReference type="ChEBI" id="CHEBI:15377"/>
        <dbReference type="ChEBI" id="CHEBI:28938"/>
        <dbReference type="ChEBI" id="CHEBI:29973"/>
        <dbReference type="ChEBI" id="CHEBI:30011"/>
        <dbReference type="EC" id="3.5.1.44"/>
    </reaction>
</comment>
<dbReference type="InterPro" id="IPR035909">
    <property type="entry name" value="CheB_C"/>
</dbReference>
<comment type="catalytic activity">
    <reaction evidence="4 5">
        <text>[protein]-L-glutamate 5-O-methyl ester + H2O = L-glutamyl-[protein] + methanol + H(+)</text>
        <dbReference type="Rhea" id="RHEA:23236"/>
        <dbReference type="Rhea" id="RHEA-COMP:10208"/>
        <dbReference type="Rhea" id="RHEA-COMP:10311"/>
        <dbReference type="ChEBI" id="CHEBI:15377"/>
        <dbReference type="ChEBI" id="CHEBI:15378"/>
        <dbReference type="ChEBI" id="CHEBI:17790"/>
        <dbReference type="ChEBI" id="CHEBI:29973"/>
        <dbReference type="ChEBI" id="CHEBI:82795"/>
        <dbReference type="EC" id="3.1.1.61"/>
    </reaction>
</comment>
<dbReference type="EC" id="3.5.1.44" evidence="5"/>
<dbReference type="PANTHER" id="PTHR42872:SF6">
    <property type="entry name" value="PROTEIN-GLUTAMATE METHYLESTERASE_PROTEIN-GLUTAMINE GLUTAMINASE"/>
    <property type="match status" value="1"/>
</dbReference>
<sequence>MASDQSIEQVSRRATVSNSPKIKVLCIDDSATVRELLGRIIQAQPDMELVASAANPIEGRELIKRHDPDVLTLDIQMPRMDGLEFLDRLMRLRPMPVVMISSSTQPDSKETRRAFELGARDVIAKPKLGLRDGLQRSGAEIAERIRTAARSQARSQPLLPRPRPKAEPIQLPAPSVACRDHLIVIGASTGGTEAIHAILSRLPSSAPPVLIAQHMPAGFTRSFAARLNASSRLSVREAQDGEPLLAGHAYLAPGDRHLMLGCSDRGYRIQLDAGPEVNRHRPSVDVLFRSAAQRAGSNATGVLLTGMGKDGAAGMLALRDEGATTIAQDEASSMIFGMPREAIALGAATEVLGLDAIPARLTASPAATRPPQPGWQRPAAAIRGRYPGEPRRCAQCPP</sequence>
<evidence type="ECO:0000259" key="9">
    <source>
        <dbReference type="PROSITE" id="PS50110"/>
    </source>
</evidence>
<dbReference type="NCBIfam" id="NF001965">
    <property type="entry name" value="PRK00742.1"/>
    <property type="match status" value="1"/>
</dbReference>
<name>A0AAJ0X8M4_9GAMM</name>
<comment type="caution">
    <text evidence="11">The sequence shown here is derived from an EMBL/GenBank/DDBJ whole genome shotgun (WGS) entry which is preliminary data.</text>
</comment>
<dbReference type="SUPFAM" id="SSF52172">
    <property type="entry name" value="CheY-like"/>
    <property type="match status" value="1"/>
</dbReference>
<proteinExistence type="inferred from homology"/>
<feature type="active site" evidence="5 6">
    <location>
        <position position="310"/>
    </location>
</feature>
<dbReference type="Proteomes" id="UP001296776">
    <property type="component" value="Unassembled WGS sequence"/>
</dbReference>
<dbReference type="EMBL" id="NRSJ01000006">
    <property type="protein sequence ID" value="MBK1704029.1"/>
    <property type="molecule type" value="Genomic_DNA"/>
</dbReference>
<feature type="active site" evidence="5 6">
    <location>
        <position position="188"/>
    </location>
</feature>
<evidence type="ECO:0000256" key="5">
    <source>
        <dbReference type="HAMAP-Rule" id="MF_00099"/>
    </source>
</evidence>
<evidence type="ECO:0000256" key="4">
    <source>
        <dbReference type="ARBA" id="ARBA00048267"/>
    </source>
</evidence>
<feature type="domain" description="CheB-type methylesterase" evidence="10">
    <location>
        <begin position="172"/>
        <end position="368"/>
    </location>
</feature>
<organism evidence="11 12">
    <name type="scientific">Halochromatium glycolicum</name>
    <dbReference type="NCBI Taxonomy" id="85075"/>
    <lineage>
        <taxon>Bacteria</taxon>
        <taxon>Pseudomonadati</taxon>
        <taxon>Pseudomonadota</taxon>
        <taxon>Gammaproteobacteria</taxon>
        <taxon>Chromatiales</taxon>
        <taxon>Chromatiaceae</taxon>
        <taxon>Halochromatium</taxon>
    </lineage>
</organism>
<feature type="domain" description="Response regulatory" evidence="9">
    <location>
        <begin position="23"/>
        <end position="140"/>
    </location>
</feature>
<comment type="domain">
    <text evidence="5">Contains a C-terminal catalytic domain, and an N-terminal region which modulates catalytic activity.</text>
</comment>
<evidence type="ECO:0000256" key="2">
    <source>
        <dbReference type="ARBA" id="ARBA00022500"/>
    </source>
</evidence>
<keyword evidence="1 5" id="KW-0963">Cytoplasm</keyword>
<dbReference type="SUPFAM" id="SSF52738">
    <property type="entry name" value="Methylesterase CheB, C-terminal domain"/>
    <property type="match status" value="1"/>
</dbReference>
<dbReference type="Pfam" id="PF00072">
    <property type="entry name" value="Response_reg"/>
    <property type="match status" value="1"/>
</dbReference>
<dbReference type="NCBIfam" id="NF009206">
    <property type="entry name" value="PRK12555.1"/>
    <property type="match status" value="1"/>
</dbReference>
<dbReference type="CDD" id="cd17541">
    <property type="entry name" value="REC_CheB-like"/>
    <property type="match status" value="1"/>
</dbReference>
<comment type="similarity">
    <text evidence="5">Belongs to the CheB family.</text>
</comment>
<dbReference type="InterPro" id="IPR011006">
    <property type="entry name" value="CheY-like_superfamily"/>
</dbReference>
<evidence type="ECO:0000256" key="7">
    <source>
        <dbReference type="PROSITE-ProRule" id="PRU00169"/>
    </source>
</evidence>
<dbReference type="PIRSF" id="PIRSF000876">
    <property type="entry name" value="RR_chemtxs_CheB"/>
    <property type="match status" value="1"/>
</dbReference>
<evidence type="ECO:0000256" key="6">
    <source>
        <dbReference type="PROSITE-ProRule" id="PRU00050"/>
    </source>
</evidence>
<dbReference type="GO" id="GO:0000156">
    <property type="term" value="F:phosphorelay response regulator activity"/>
    <property type="evidence" value="ECO:0007669"/>
    <property type="project" value="InterPro"/>
</dbReference>
<accession>A0AAJ0X8M4</accession>
<dbReference type="PROSITE" id="PS50122">
    <property type="entry name" value="CHEB"/>
    <property type="match status" value="1"/>
</dbReference>
<feature type="region of interest" description="Disordered" evidence="8">
    <location>
        <begin position="147"/>
        <end position="168"/>
    </location>
</feature>
<evidence type="ECO:0000256" key="8">
    <source>
        <dbReference type="SAM" id="MobiDB-lite"/>
    </source>
</evidence>
<dbReference type="PANTHER" id="PTHR42872">
    <property type="entry name" value="PROTEIN-GLUTAMATE METHYLESTERASE/PROTEIN-GLUTAMINE GLUTAMINASE"/>
    <property type="match status" value="1"/>
</dbReference>
<keyword evidence="12" id="KW-1185">Reference proteome</keyword>